<evidence type="ECO:0008006" key="3">
    <source>
        <dbReference type="Google" id="ProtNLM"/>
    </source>
</evidence>
<sequence length="63" mass="6781">MHSFEIGETAHFLGSPVGAKPQEAEVIARLPLEDGQPGYQVRCLGDGRIRHVLESDLKAPAAN</sequence>
<organism evidence="1 2">
    <name type="scientific">Hansschlegelia zhihuaiae</name>
    <dbReference type="NCBI Taxonomy" id="405005"/>
    <lineage>
        <taxon>Bacteria</taxon>
        <taxon>Pseudomonadati</taxon>
        <taxon>Pseudomonadota</taxon>
        <taxon>Alphaproteobacteria</taxon>
        <taxon>Hyphomicrobiales</taxon>
        <taxon>Methylopilaceae</taxon>
        <taxon>Hansschlegelia</taxon>
    </lineage>
</organism>
<gene>
    <name evidence="1" type="ORF">EK403_01190</name>
</gene>
<dbReference type="EMBL" id="RYFI01000001">
    <property type="protein sequence ID" value="RXF75500.1"/>
    <property type="molecule type" value="Genomic_DNA"/>
</dbReference>
<reference evidence="1 2" key="1">
    <citation type="submission" date="2018-12" db="EMBL/GenBank/DDBJ databases">
        <title>bacterium Hansschlegelia zhihuaiae S113.</title>
        <authorList>
            <person name="He J."/>
        </authorList>
    </citation>
    <scope>NUCLEOTIDE SEQUENCE [LARGE SCALE GENOMIC DNA]</scope>
    <source>
        <strain evidence="1 2">S 113</strain>
    </source>
</reference>
<evidence type="ECO:0000313" key="2">
    <source>
        <dbReference type="Proteomes" id="UP000289708"/>
    </source>
</evidence>
<protein>
    <recommendedName>
        <fullName evidence="3">DUF1918 domain-containing protein</fullName>
    </recommendedName>
</protein>
<dbReference type="RefSeq" id="WP_128775679.1">
    <property type="nucleotide sequence ID" value="NZ_RYFI01000001.1"/>
</dbReference>
<name>A0A4Q0MNY0_9HYPH</name>
<dbReference type="Proteomes" id="UP000289708">
    <property type="component" value="Unassembled WGS sequence"/>
</dbReference>
<accession>A0A4Q0MNY0</accession>
<comment type="caution">
    <text evidence="1">The sequence shown here is derived from an EMBL/GenBank/DDBJ whole genome shotgun (WGS) entry which is preliminary data.</text>
</comment>
<dbReference type="AlphaFoldDB" id="A0A4Q0MNY0"/>
<keyword evidence="2" id="KW-1185">Reference proteome</keyword>
<evidence type="ECO:0000313" key="1">
    <source>
        <dbReference type="EMBL" id="RXF75500.1"/>
    </source>
</evidence>
<proteinExistence type="predicted"/>
<dbReference type="OrthoDB" id="8452646at2"/>